<evidence type="ECO:0000313" key="1">
    <source>
        <dbReference type="EMBL" id="AWI09274.1"/>
    </source>
</evidence>
<dbReference type="KEGG" id="elut:CKA38_08480"/>
<dbReference type="InterPro" id="IPR008947">
    <property type="entry name" value="PLipase_C/P1_nuclease_dom_sf"/>
</dbReference>
<gene>
    <name evidence="1" type="ORF">CKA38_08480</name>
</gene>
<proteinExistence type="predicted"/>
<dbReference type="SUPFAM" id="SSF48537">
    <property type="entry name" value="Phospholipase C/P1 nuclease"/>
    <property type="match status" value="1"/>
</dbReference>
<reference evidence="1 2" key="1">
    <citation type="journal article" date="2018" name="Syst. Appl. Microbiol.">
        <title>Ereboglobus luteus gen. nov. sp. nov. from cockroach guts, and new insights into the oxygen relationship of the genera Opitutus and Didymococcus (Verrucomicrobia: Opitutaceae).</title>
        <authorList>
            <person name="Tegtmeier D."/>
            <person name="Belitz A."/>
            <person name="Radek R."/>
            <person name="Heimerl T."/>
            <person name="Brune A."/>
        </authorList>
    </citation>
    <scope>NUCLEOTIDE SEQUENCE [LARGE SCALE GENOMIC DNA]</scope>
    <source>
        <strain evidence="1 2">Ho45</strain>
    </source>
</reference>
<dbReference type="RefSeq" id="WP_108825086.1">
    <property type="nucleotide sequence ID" value="NZ_CP023004.1"/>
</dbReference>
<organism evidence="1 2">
    <name type="scientific">Ereboglobus luteus</name>
    <dbReference type="NCBI Taxonomy" id="1796921"/>
    <lineage>
        <taxon>Bacteria</taxon>
        <taxon>Pseudomonadati</taxon>
        <taxon>Verrucomicrobiota</taxon>
        <taxon>Opitutia</taxon>
        <taxon>Opitutales</taxon>
        <taxon>Opitutaceae</taxon>
        <taxon>Ereboglobus</taxon>
    </lineage>
</organism>
<dbReference type="AlphaFoldDB" id="A0A2U8E3I8"/>
<accession>A0A2U8E3I8</accession>
<protein>
    <recommendedName>
        <fullName evidence="3">S1/P1 Nuclease</fullName>
    </recommendedName>
</protein>
<dbReference type="GO" id="GO:0016788">
    <property type="term" value="F:hydrolase activity, acting on ester bonds"/>
    <property type="evidence" value="ECO:0007669"/>
    <property type="project" value="InterPro"/>
</dbReference>
<evidence type="ECO:0000313" key="2">
    <source>
        <dbReference type="Proteomes" id="UP000244896"/>
    </source>
</evidence>
<sequence>MKAYEEHGGTAEEIAQAKANILYVMGTMGHYVGDGCQPLHITKHFNGWVGDNPNGYTKARTIHSWIDSGLFRKTGGINAAMIADRAKPAARLSNVPNDPAGRDPIFVQILDYIGSQTPVVEQIYIYEKAGKLDPAQPQSKEGRALLENQLLRGAKMLGDLWYTAYKDAGPDNYLITHLKARKAALRAEE</sequence>
<name>A0A2U8E3I8_9BACT</name>
<dbReference type="EMBL" id="CP023004">
    <property type="protein sequence ID" value="AWI09274.1"/>
    <property type="molecule type" value="Genomic_DNA"/>
</dbReference>
<dbReference type="Proteomes" id="UP000244896">
    <property type="component" value="Chromosome"/>
</dbReference>
<evidence type="ECO:0008006" key="3">
    <source>
        <dbReference type="Google" id="ProtNLM"/>
    </source>
</evidence>
<keyword evidence="2" id="KW-1185">Reference proteome</keyword>
<dbReference type="OrthoDB" id="188210at2"/>
<dbReference type="Gene3D" id="1.10.575.10">
    <property type="entry name" value="P1 Nuclease"/>
    <property type="match status" value="1"/>
</dbReference>